<gene>
    <name evidence="1" type="ORF">ODALV1_LOCUS28777</name>
</gene>
<dbReference type="Proteomes" id="UP001642540">
    <property type="component" value="Unassembled WGS sequence"/>
</dbReference>
<comment type="caution">
    <text evidence="1">The sequence shown here is derived from an EMBL/GenBank/DDBJ whole genome shotgun (WGS) entry which is preliminary data.</text>
</comment>
<keyword evidence="2" id="KW-1185">Reference proteome</keyword>
<accession>A0ABP1S1Q1</accession>
<name>A0ABP1S1Q1_9HEXA</name>
<dbReference type="EMBL" id="CAXLJM020000147">
    <property type="protein sequence ID" value="CAL8141565.1"/>
    <property type="molecule type" value="Genomic_DNA"/>
</dbReference>
<evidence type="ECO:0000313" key="1">
    <source>
        <dbReference type="EMBL" id="CAL8141565.1"/>
    </source>
</evidence>
<protein>
    <submittedName>
        <fullName evidence="1">Uncharacterized protein</fullName>
    </submittedName>
</protein>
<evidence type="ECO:0000313" key="2">
    <source>
        <dbReference type="Proteomes" id="UP001642540"/>
    </source>
</evidence>
<proteinExistence type="predicted"/>
<organism evidence="1 2">
    <name type="scientific">Orchesella dallaii</name>
    <dbReference type="NCBI Taxonomy" id="48710"/>
    <lineage>
        <taxon>Eukaryota</taxon>
        <taxon>Metazoa</taxon>
        <taxon>Ecdysozoa</taxon>
        <taxon>Arthropoda</taxon>
        <taxon>Hexapoda</taxon>
        <taxon>Collembola</taxon>
        <taxon>Entomobryomorpha</taxon>
        <taxon>Entomobryoidea</taxon>
        <taxon>Orchesellidae</taxon>
        <taxon>Orchesellinae</taxon>
        <taxon>Orchesella</taxon>
    </lineage>
</organism>
<reference evidence="1 2" key="1">
    <citation type="submission" date="2024-08" db="EMBL/GenBank/DDBJ databases">
        <authorList>
            <person name="Cucini C."/>
            <person name="Frati F."/>
        </authorList>
    </citation>
    <scope>NUCLEOTIDE SEQUENCE [LARGE SCALE GENOMIC DNA]</scope>
</reference>
<sequence length="176" mass="19053">MRQDDVQRHVKTVHKNKVDQEIKYVSITSQAPNSPTVNARKAGGEKLELEADLDNSVHFVAINQLQRQGSALEFGELPKISNGIGIQAPSTAVNVDPSLTSDQKEYLEAIFNVSDSVAASECRLITVSIGTGGSIAIADHMYSVDPDPSDPFQIIFQQIMDELTEAGSKTVNDGQL</sequence>